<feature type="compositionally biased region" description="Basic and acidic residues" evidence="1">
    <location>
        <begin position="153"/>
        <end position="180"/>
    </location>
</feature>
<dbReference type="HOGENOM" id="CLU_015714_1_0_1"/>
<name>A0A0C3HAY0_OIDMZ</name>
<dbReference type="GO" id="GO:0005783">
    <property type="term" value="C:endoplasmic reticulum"/>
    <property type="evidence" value="ECO:0007669"/>
    <property type="project" value="TreeGrafter"/>
</dbReference>
<dbReference type="GO" id="GO:0005634">
    <property type="term" value="C:nucleus"/>
    <property type="evidence" value="ECO:0007669"/>
    <property type="project" value="TreeGrafter"/>
</dbReference>
<proteinExistence type="predicted"/>
<dbReference type="AlphaFoldDB" id="A0A0C3HAY0"/>
<organism evidence="2 3">
    <name type="scientific">Oidiodendron maius (strain Zn)</name>
    <dbReference type="NCBI Taxonomy" id="913774"/>
    <lineage>
        <taxon>Eukaryota</taxon>
        <taxon>Fungi</taxon>
        <taxon>Dikarya</taxon>
        <taxon>Ascomycota</taxon>
        <taxon>Pezizomycotina</taxon>
        <taxon>Leotiomycetes</taxon>
        <taxon>Leotiomycetes incertae sedis</taxon>
        <taxon>Myxotrichaceae</taxon>
        <taxon>Oidiodendron</taxon>
    </lineage>
</organism>
<evidence type="ECO:0000313" key="3">
    <source>
        <dbReference type="Proteomes" id="UP000054321"/>
    </source>
</evidence>
<keyword evidence="3" id="KW-1185">Reference proteome</keyword>
<dbReference type="GO" id="GO:0030968">
    <property type="term" value="P:endoplasmic reticulum unfolded protein response"/>
    <property type="evidence" value="ECO:0007669"/>
    <property type="project" value="TreeGrafter"/>
</dbReference>
<dbReference type="InterPro" id="IPR013927">
    <property type="entry name" value="TF_Opi1_Ccg-8"/>
</dbReference>
<feature type="region of interest" description="Disordered" evidence="1">
    <location>
        <begin position="51"/>
        <end position="70"/>
    </location>
</feature>
<feature type="region of interest" description="Disordered" evidence="1">
    <location>
        <begin position="438"/>
        <end position="464"/>
    </location>
</feature>
<feature type="compositionally biased region" description="Low complexity" evidence="1">
    <location>
        <begin position="24"/>
        <end position="34"/>
    </location>
</feature>
<dbReference type="GO" id="GO:0003714">
    <property type="term" value="F:transcription corepressor activity"/>
    <property type="evidence" value="ECO:0007669"/>
    <property type="project" value="InterPro"/>
</dbReference>
<dbReference type="InParanoid" id="A0A0C3HAY0"/>
<evidence type="ECO:0000256" key="1">
    <source>
        <dbReference type="SAM" id="MobiDB-lite"/>
    </source>
</evidence>
<accession>A0A0C3HAY0</accession>
<feature type="region of interest" description="Disordered" evidence="1">
    <location>
        <begin position="126"/>
        <end position="197"/>
    </location>
</feature>
<dbReference type="Proteomes" id="UP000054321">
    <property type="component" value="Unassembled WGS sequence"/>
</dbReference>
<dbReference type="OrthoDB" id="2441642at2759"/>
<dbReference type="Pfam" id="PF08618">
    <property type="entry name" value="Opi1"/>
    <property type="match status" value="2"/>
</dbReference>
<feature type="compositionally biased region" description="Low complexity" evidence="1">
    <location>
        <begin position="131"/>
        <end position="143"/>
    </location>
</feature>
<dbReference type="PANTHER" id="PTHR38406:SF1">
    <property type="entry name" value="TRANSCRIPTIONAL REPRESSOR OPI1"/>
    <property type="match status" value="1"/>
</dbReference>
<protein>
    <submittedName>
        <fullName evidence="2">Uncharacterized protein</fullName>
    </submittedName>
</protein>
<feature type="region of interest" description="Disordered" evidence="1">
    <location>
        <begin position="1"/>
        <end position="40"/>
    </location>
</feature>
<sequence>MPSIPASDLPPIHHDRTLPPLPAAPAEARLGPEPIAEPPFVWPSSNPLTAYYQPGPSQLSPKTKASDSPKMMDIDTPDSRHWRGGSVLSIDDPDVRLAAEALGDLRAVGSVNRLTGLEGGVRWFLGGRRPNQGNSANSQASSEASHKRRKVNGVREGRDLDLNGPREPHSADGPEMELPHRQRAPSQSSTADSLPAYDEHRSPAYESTQQAMIRSENDKAISPGGSWQSRLVLSTSGLSVAMSEESLRSLKYCLGWLRWANEHIGKVIEALKSTLDQYDQGSHSSTSSAVTIDWASDRRHGHNNGQLIVRSEAERSALNARIAELKADVLKTLKNVIDIVSKYAGGALPENARILVRRHLTSLPQRFRLASAHSDRHSEGGDREVVEGASRVLVLAKEGLDMMSQVSGVLDGTIVSAEEWCERLGMKKAEERNGNTFEAEKIPGAPPIPTTANGYEGASDVKMG</sequence>
<dbReference type="EMBL" id="KN832878">
    <property type="protein sequence ID" value="KIM99511.1"/>
    <property type="molecule type" value="Genomic_DNA"/>
</dbReference>
<reference evidence="3" key="2">
    <citation type="submission" date="2015-01" db="EMBL/GenBank/DDBJ databases">
        <title>Evolutionary Origins and Diversification of the Mycorrhizal Mutualists.</title>
        <authorList>
            <consortium name="DOE Joint Genome Institute"/>
            <consortium name="Mycorrhizal Genomics Consortium"/>
            <person name="Kohler A."/>
            <person name="Kuo A."/>
            <person name="Nagy L.G."/>
            <person name="Floudas D."/>
            <person name="Copeland A."/>
            <person name="Barry K.W."/>
            <person name="Cichocki N."/>
            <person name="Veneault-Fourrey C."/>
            <person name="LaButti K."/>
            <person name="Lindquist E.A."/>
            <person name="Lipzen A."/>
            <person name="Lundell T."/>
            <person name="Morin E."/>
            <person name="Murat C."/>
            <person name="Riley R."/>
            <person name="Ohm R."/>
            <person name="Sun H."/>
            <person name="Tunlid A."/>
            <person name="Henrissat B."/>
            <person name="Grigoriev I.V."/>
            <person name="Hibbett D.S."/>
            <person name="Martin F."/>
        </authorList>
    </citation>
    <scope>NUCLEOTIDE SEQUENCE [LARGE SCALE GENOMIC DNA]</scope>
    <source>
        <strain evidence="3">Zn</strain>
    </source>
</reference>
<reference evidence="2 3" key="1">
    <citation type="submission" date="2014-04" db="EMBL/GenBank/DDBJ databases">
        <authorList>
            <consortium name="DOE Joint Genome Institute"/>
            <person name="Kuo A."/>
            <person name="Martino E."/>
            <person name="Perotto S."/>
            <person name="Kohler A."/>
            <person name="Nagy L.G."/>
            <person name="Floudas D."/>
            <person name="Copeland A."/>
            <person name="Barry K.W."/>
            <person name="Cichocki N."/>
            <person name="Veneault-Fourrey C."/>
            <person name="LaButti K."/>
            <person name="Lindquist E.A."/>
            <person name="Lipzen A."/>
            <person name="Lundell T."/>
            <person name="Morin E."/>
            <person name="Murat C."/>
            <person name="Sun H."/>
            <person name="Tunlid A."/>
            <person name="Henrissat B."/>
            <person name="Grigoriev I.V."/>
            <person name="Hibbett D.S."/>
            <person name="Martin F."/>
            <person name="Nordberg H.P."/>
            <person name="Cantor M.N."/>
            <person name="Hua S.X."/>
        </authorList>
    </citation>
    <scope>NUCLEOTIDE SEQUENCE [LARGE SCALE GENOMIC DNA]</scope>
    <source>
        <strain evidence="2 3">Zn</strain>
    </source>
</reference>
<evidence type="ECO:0000313" key="2">
    <source>
        <dbReference type="EMBL" id="KIM99511.1"/>
    </source>
</evidence>
<gene>
    <name evidence="2" type="ORF">OIDMADRAFT_125650</name>
</gene>
<dbReference type="PANTHER" id="PTHR38406">
    <property type="entry name" value="TRANSCRIPTIONAL REPRESSOR OPI1"/>
    <property type="match status" value="1"/>
</dbReference>
<dbReference type="GO" id="GO:0008654">
    <property type="term" value="P:phospholipid biosynthetic process"/>
    <property type="evidence" value="ECO:0007669"/>
    <property type="project" value="TreeGrafter"/>
</dbReference>
<dbReference type="STRING" id="913774.A0A0C3HAY0"/>
<dbReference type="GO" id="GO:0006357">
    <property type="term" value="P:regulation of transcription by RNA polymerase II"/>
    <property type="evidence" value="ECO:0007669"/>
    <property type="project" value="TreeGrafter"/>
</dbReference>